<keyword evidence="2" id="KW-0521">NADP</keyword>
<dbReference type="Pfam" id="PF02036">
    <property type="entry name" value="SCP2"/>
    <property type="match status" value="1"/>
</dbReference>
<protein>
    <recommendedName>
        <fullName evidence="4">SCP2 domain-containing protein</fullName>
    </recommendedName>
</protein>
<accession>A0A8S2G5S2</accession>
<dbReference type="Proteomes" id="UP000682733">
    <property type="component" value="Unassembled WGS sequence"/>
</dbReference>
<dbReference type="InterPro" id="IPR003033">
    <property type="entry name" value="SCP2_sterol-bd_dom"/>
</dbReference>
<organism evidence="5 7">
    <name type="scientific">Didymodactylos carnosus</name>
    <dbReference type="NCBI Taxonomy" id="1234261"/>
    <lineage>
        <taxon>Eukaryota</taxon>
        <taxon>Metazoa</taxon>
        <taxon>Spiralia</taxon>
        <taxon>Gnathifera</taxon>
        <taxon>Rotifera</taxon>
        <taxon>Eurotatoria</taxon>
        <taxon>Bdelloidea</taxon>
        <taxon>Philodinida</taxon>
        <taxon>Philodinidae</taxon>
        <taxon>Didymodactylos</taxon>
    </lineage>
</organism>
<dbReference type="InterPro" id="IPR036527">
    <property type="entry name" value="SCP2_sterol-bd_dom_sf"/>
</dbReference>
<evidence type="ECO:0000313" key="7">
    <source>
        <dbReference type="Proteomes" id="UP000677228"/>
    </source>
</evidence>
<reference evidence="5" key="1">
    <citation type="submission" date="2021-02" db="EMBL/GenBank/DDBJ databases">
        <authorList>
            <person name="Nowell W R."/>
        </authorList>
    </citation>
    <scope>NUCLEOTIDE SEQUENCE</scope>
</reference>
<dbReference type="InterPro" id="IPR051935">
    <property type="entry name" value="HSDL2"/>
</dbReference>
<dbReference type="AlphaFoldDB" id="A0A8S2G5S2"/>
<feature type="non-terminal residue" evidence="5">
    <location>
        <position position="1"/>
    </location>
</feature>
<sequence>LTLVPGSVNTSKPDTISVSSILSLLLVRLRHVFNEELVRQVGATYQFNIGDMAKFYIDLKNGNGSCDLGDLPARVVDVTITLNSVDDLKLLTGDTDEIIQAYLSQQITIDGSLTDAMKLKHLADVLKKDNITLLNSVKNSHD</sequence>
<evidence type="ECO:0000256" key="3">
    <source>
        <dbReference type="ARBA" id="ARBA00023002"/>
    </source>
</evidence>
<keyword evidence="3" id="KW-0560">Oxidoreductase</keyword>
<evidence type="ECO:0000313" key="6">
    <source>
        <dbReference type="EMBL" id="CAF4470832.1"/>
    </source>
</evidence>
<feature type="domain" description="SCP2" evidence="4">
    <location>
        <begin position="35"/>
        <end position="124"/>
    </location>
</feature>
<evidence type="ECO:0000313" key="5">
    <source>
        <dbReference type="EMBL" id="CAF1637733.1"/>
    </source>
</evidence>
<evidence type="ECO:0000259" key="4">
    <source>
        <dbReference type="Pfam" id="PF02036"/>
    </source>
</evidence>
<comment type="caution">
    <text evidence="5">The sequence shown here is derived from an EMBL/GenBank/DDBJ whole genome shotgun (WGS) entry which is preliminary data.</text>
</comment>
<dbReference type="Gene3D" id="3.30.1050.10">
    <property type="entry name" value="SCP2 sterol-binding domain"/>
    <property type="match status" value="1"/>
</dbReference>
<evidence type="ECO:0000256" key="1">
    <source>
        <dbReference type="ARBA" id="ARBA00006484"/>
    </source>
</evidence>
<dbReference type="PANTHER" id="PTHR42808:SF3">
    <property type="entry name" value="HYDROXYSTEROID DEHYDROGENASE-LIKE PROTEIN 2"/>
    <property type="match status" value="1"/>
</dbReference>
<dbReference type="PANTHER" id="PTHR42808">
    <property type="entry name" value="HYDROXYSTEROID DEHYDROGENASE-LIKE PROTEIN 2"/>
    <property type="match status" value="1"/>
</dbReference>
<dbReference type="EMBL" id="CAJOBA010087745">
    <property type="protein sequence ID" value="CAF4470832.1"/>
    <property type="molecule type" value="Genomic_DNA"/>
</dbReference>
<comment type="similarity">
    <text evidence="1">Belongs to the short-chain dehydrogenases/reductases (SDR) family.</text>
</comment>
<proteinExistence type="inferred from homology"/>
<dbReference type="EMBL" id="CAJNOK010061263">
    <property type="protein sequence ID" value="CAF1637733.1"/>
    <property type="molecule type" value="Genomic_DNA"/>
</dbReference>
<dbReference type="GO" id="GO:0016491">
    <property type="term" value="F:oxidoreductase activity"/>
    <property type="evidence" value="ECO:0007669"/>
    <property type="project" value="UniProtKB-KW"/>
</dbReference>
<name>A0A8S2G5S2_9BILA</name>
<evidence type="ECO:0000256" key="2">
    <source>
        <dbReference type="ARBA" id="ARBA00022857"/>
    </source>
</evidence>
<dbReference type="SUPFAM" id="SSF55718">
    <property type="entry name" value="SCP-like"/>
    <property type="match status" value="1"/>
</dbReference>
<gene>
    <name evidence="5" type="ORF">OVA965_LOCUS44104</name>
    <name evidence="6" type="ORF">TMI583_LOCUS46689</name>
</gene>
<dbReference type="Proteomes" id="UP000677228">
    <property type="component" value="Unassembled WGS sequence"/>
</dbReference>